<proteinExistence type="predicted"/>
<name>A0ACC2ESX9_DIPCM</name>
<sequence length="1056" mass="118155">MADHKRLYICLLWIVLDLSCVVASFYNTPAQTSETPVGFSMGYNGKYKSSYDRSQEVEEKCKAILSSSTDSSSLSTQDRPDPSWAIQNELSFENGDWDQAAGRSPLLPFKVEQNDSEVDPVHLASFWITDVNLKGDRKQKKPQVSGVLELNIGGIHQGRGYSSNSNEDFGFFSGLSTLTVLMEGLYIESEADRSVCMLGCTVLPLRSSIVSNPWSDLEAYSTSSPPIIRSCNLMLQLHYPKEMSLTSRAIYGVLTSLSNPEESSYFDPISLVSQLGAYTSYQFKHGDLAEAACKGATPIVKDTDIYRGDRFCATVMQLLTGQWLQPLSNWKCNKSEEYCTKLGPFKSRDGLPVHRNGSQILIQDIRCVELEDEHSGRASNFSAFFRAVLPNENPNVAILRSGLDRLTLMTEGMWKKSSGQLCMIACANGSRADCKIRICLYIPTALSITQRDMLVGTISSLDSNTATSFDSLSFHLMIFPRVLPRDLGMLYKYTKINFAGAILEREVPLGLSDKIKLSLLEYPSNGSYNSLSEDLTVHSAIIPQTLHKSSHLRSYLDFEIIAIEDFIATDWTHVSNISVEEGIQAAEDRQHRTRVGPEEEGELVRVAAQLTVTGLERVPVIFGEGVYNPKTGKMYLVGCREISVPWQVLQNNSFDLVDGLDCNVEVVVQFPPKNAQWLVNPTVSLTITSRRTEDDPFFSPQVSLQTFPILYQEQRKEIISRKSLEGGLSLLTLSLIVACIACQLIYIRNNRDPVPFISLVMLGVQALGYGVPLIIGAEALFAKLLSDRDEAKSSILKDGEWTQVIMYVVKLLILVVFLLNLRLCQKVVKARIRLGTRHPLEPGRVPSEKKVLLIFLLVHAIGFLLVLTIHSLHKSQNQVSAVTYVDWEGSVKNDREWVKEMREYGGLMQDLFLLPQVLGGAIWDVNGKPLRRLYYIGLTVLRMLPHAYNALRTPLFNPYFSDEYIYANPRFDFYSRAGDVAIPLLALALAIAVYIQQRWNGVKWGKVIQTSSSKMMRYGSRIYQRLPSKLFEAELMPSVPTSSSVSENGKLQESTS</sequence>
<dbReference type="EMBL" id="CM055092">
    <property type="protein sequence ID" value="KAJ7569557.1"/>
    <property type="molecule type" value="Genomic_DNA"/>
</dbReference>
<reference evidence="2" key="1">
    <citation type="journal article" date="2024" name="Proc. Natl. Acad. Sci. U.S.A.">
        <title>Extraordinary preservation of gene collinearity over three hundred million years revealed in homosporous lycophytes.</title>
        <authorList>
            <person name="Li C."/>
            <person name="Wickell D."/>
            <person name="Kuo L.Y."/>
            <person name="Chen X."/>
            <person name="Nie B."/>
            <person name="Liao X."/>
            <person name="Peng D."/>
            <person name="Ji J."/>
            <person name="Jenkins J."/>
            <person name="Williams M."/>
            <person name="Shu S."/>
            <person name="Plott C."/>
            <person name="Barry K."/>
            <person name="Rajasekar S."/>
            <person name="Grimwood J."/>
            <person name="Han X."/>
            <person name="Sun S."/>
            <person name="Hou Z."/>
            <person name="He W."/>
            <person name="Dai G."/>
            <person name="Sun C."/>
            <person name="Schmutz J."/>
            <person name="Leebens-Mack J.H."/>
            <person name="Li F.W."/>
            <person name="Wang L."/>
        </authorList>
    </citation>
    <scope>NUCLEOTIDE SEQUENCE [LARGE SCALE GENOMIC DNA]</scope>
    <source>
        <strain evidence="2">cv. PW_Plant_1</strain>
    </source>
</reference>
<evidence type="ECO:0000313" key="1">
    <source>
        <dbReference type="EMBL" id="KAJ7569557.1"/>
    </source>
</evidence>
<evidence type="ECO:0000313" key="2">
    <source>
        <dbReference type="Proteomes" id="UP001162992"/>
    </source>
</evidence>
<comment type="caution">
    <text evidence="1">The sequence shown here is derived from an EMBL/GenBank/DDBJ whole genome shotgun (WGS) entry which is preliminary data.</text>
</comment>
<protein>
    <submittedName>
        <fullName evidence="1">Uncharacterized protein</fullName>
    </submittedName>
</protein>
<organism evidence="1 2">
    <name type="scientific">Diphasiastrum complanatum</name>
    <name type="common">Issler's clubmoss</name>
    <name type="synonym">Lycopodium complanatum</name>
    <dbReference type="NCBI Taxonomy" id="34168"/>
    <lineage>
        <taxon>Eukaryota</taxon>
        <taxon>Viridiplantae</taxon>
        <taxon>Streptophyta</taxon>
        <taxon>Embryophyta</taxon>
        <taxon>Tracheophyta</taxon>
        <taxon>Lycopodiopsida</taxon>
        <taxon>Lycopodiales</taxon>
        <taxon>Lycopodiaceae</taxon>
        <taxon>Lycopodioideae</taxon>
        <taxon>Diphasiastrum</taxon>
    </lineage>
</organism>
<keyword evidence="2" id="KW-1185">Reference proteome</keyword>
<accession>A0ACC2ESX9</accession>
<dbReference type="Proteomes" id="UP001162992">
    <property type="component" value="Chromosome 1"/>
</dbReference>
<gene>
    <name evidence="1" type="ORF">O6H91_01G083800</name>
</gene>